<dbReference type="Pfam" id="PF00586">
    <property type="entry name" value="AIRS"/>
    <property type="match status" value="1"/>
</dbReference>
<comment type="caution">
    <text evidence="4">The sequence shown here is derived from an EMBL/GenBank/DDBJ whole genome shotgun (WGS) entry which is preliminary data.</text>
</comment>
<proteinExistence type="inferred from homology"/>
<dbReference type="PANTHER" id="PTHR30270:SF3">
    <property type="entry name" value="THIAMINE-MONOPHOSPHATE KINASE"/>
    <property type="match status" value="1"/>
</dbReference>
<comment type="caution">
    <text evidence="1">Lacks conserved residue(s) required for the propagation of feature annotation.</text>
</comment>
<keyword evidence="1" id="KW-0418">Kinase</keyword>
<evidence type="ECO:0000256" key="1">
    <source>
        <dbReference type="HAMAP-Rule" id="MF_02128"/>
    </source>
</evidence>
<feature type="binding site" evidence="1">
    <location>
        <position position="305"/>
    </location>
    <ligand>
        <name>substrate</name>
    </ligand>
</feature>
<dbReference type="PATRIC" id="fig|1698283.3.peg.269"/>
<feature type="binding site" evidence="1">
    <location>
        <position position="59"/>
    </location>
    <ligand>
        <name>Mg(2+)</name>
        <dbReference type="ChEBI" id="CHEBI:18420"/>
        <label>3</label>
    </ligand>
</feature>
<feature type="domain" description="PurM-like N-terminal" evidence="2">
    <location>
        <begin position="13"/>
        <end position="123"/>
    </location>
</feature>
<feature type="binding site" evidence="1">
    <location>
        <position position="31"/>
    </location>
    <ligand>
        <name>Mg(2+)</name>
        <dbReference type="ChEBI" id="CHEBI:18420"/>
        <label>1</label>
    </ligand>
</feature>
<feature type="binding site" evidence="1">
    <location>
        <position position="197"/>
    </location>
    <ligand>
        <name>Mg(2+)</name>
        <dbReference type="ChEBI" id="CHEBI:18420"/>
        <label>3</label>
    </ligand>
</feature>
<keyword evidence="1" id="KW-0067">ATP-binding</keyword>
<dbReference type="InterPro" id="IPR016188">
    <property type="entry name" value="PurM-like_N"/>
</dbReference>
<dbReference type="GO" id="GO:0009030">
    <property type="term" value="F:thiamine-phosphate kinase activity"/>
    <property type="evidence" value="ECO:0007669"/>
    <property type="project" value="UniProtKB-UniRule"/>
</dbReference>
<feature type="binding site" evidence="1">
    <location>
        <position position="29"/>
    </location>
    <ligand>
        <name>Mg(2+)</name>
        <dbReference type="ChEBI" id="CHEBI:18420"/>
        <label>4</label>
    </ligand>
</feature>
<protein>
    <recommendedName>
        <fullName evidence="1">Thiamine-monophosphate kinase</fullName>
        <shortName evidence="1">TMP kinase</shortName>
        <shortName evidence="1">Thiamine-phosphate kinase</shortName>
        <ecNumber evidence="1">2.7.4.16</ecNumber>
    </recommendedName>
</protein>
<keyword evidence="1" id="KW-0784">Thiamine biosynthesis</keyword>
<keyword evidence="5" id="KW-1185">Reference proteome</keyword>
<dbReference type="NCBIfam" id="TIGR01379">
    <property type="entry name" value="thiL"/>
    <property type="match status" value="1"/>
</dbReference>
<dbReference type="EC" id="2.7.4.16" evidence="1"/>
<reference evidence="4 5" key="1">
    <citation type="journal article" date="2016" name="Sci. Rep.">
        <title>Metabolic traits of an uncultured archaeal lineage -MSBL1- from brine pools of the Red Sea.</title>
        <authorList>
            <person name="Mwirichia R."/>
            <person name="Alam I."/>
            <person name="Rashid M."/>
            <person name="Vinu M."/>
            <person name="Ba-Alawi W."/>
            <person name="Anthony Kamau A."/>
            <person name="Kamanda Ngugi D."/>
            <person name="Goker M."/>
            <person name="Klenk H.P."/>
            <person name="Bajic V."/>
            <person name="Stingl U."/>
        </authorList>
    </citation>
    <scope>NUCLEOTIDE SEQUENCE [LARGE SCALE GENOMIC DNA]</scope>
    <source>
        <strain evidence="4">SCGC-AAA382K21</strain>
    </source>
</reference>
<accession>A0A133VL77</accession>
<dbReference type="InterPro" id="IPR006283">
    <property type="entry name" value="ThiL-like"/>
</dbReference>
<evidence type="ECO:0000259" key="2">
    <source>
        <dbReference type="Pfam" id="PF00586"/>
    </source>
</evidence>
<dbReference type="GO" id="GO:0005524">
    <property type="term" value="F:ATP binding"/>
    <property type="evidence" value="ECO:0007669"/>
    <property type="project" value="UniProtKB-UniRule"/>
</dbReference>
<feature type="binding site" evidence="1">
    <location>
        <position position="250"/>
    </location>
    <ligand>
        <name>substrate</name>
    </ligand>
</feature>
<dbReference type="HAMAP" id="MF_02128">
    <property type="entry name" value="TMP_kinase"/>
    <property type="match status" value="1"/>
</dbReference>
<evidence type="ECO:0000313" key="5">
    <source>
        <dbReference type="Proteomes" id="UP000070504"/>
    </source>
</evidence>
<dbReference type="SUPFAM" id="SSF55326">
    <property type="entry name" value="PurM N-terminal domain-like"/>
    <property type="match status" value="1"/>
</dbReference>
<dbReference type="UniPathway" id="UPA00060">
    <property type="reaction ID" value="UER00142"/>
</dbReference>
<keyword evidence="1" id="KW-0479">Metal-binding</keyword>
<comment type="catalytic activity">
    <reaction evidence="1">
        <text>thiamine phosphate + ATP = thiamine diphosphate + ADP</text>
        <dbReference type="Rhea" id="RHEA:15913"/>
        <dbReference type="ChEBI" id="CHEBI:30616"/>
        <dbReference type="ChEBI" id="CHEBI:37575"/>
        <dbReference type="ChEBI" id="CHEBI:58937"/>
        <dbReference type="ChEBI" id="CHEBI:456216"/>
        <dbReference type="EC" id="2.7.4.16"/>
    </reaction>
</comment>
<comment type="miscellaneous">
    <text evidence="1">Reaction mechanism of ThiL seems to utilize a direct, inline transfer of the gamma-phosphate of ATP to TMP rather than a phosphorylated enzyme intermediate.</text>
</comment>
<feature type="binding site" evidence="1">
    <location>
        <position position="132"/>
    </location>
    <ligand>
        <name>ATP</name>
        <dbReference type="ChEBI" id="CHEBI:30616"/>
    </ligand>
</feature>
<dbReference type="PANTHER" id="PTHR30270">
    <property type="entry name" value="THIAMINE-MONOPHOSPHATE KINASE"/>
    <property type="match status" value="1"/>
</dbReference>
<dbReference type="Proteomes" id="UP000070504">
    <property type="component" value="Unassembled WGS sequence"/>
</dbReference>
<evidence type="ECO:0000313" key="4">
    <source>
        <dbReference type="EMBL" id="KXB07183.1"/>
    </source>
</evidence>
<feature type="binding site" evidence="1">
    <location>
        <position position="38"/>
    </location>
    <ligand>
        <name>substrate</name>
    </ligand>
</feature>
<feature type="binding site" evidence="1">
    <location>
        <begin position="106"/>
        <end position="107"/>
    </location>
    <ligand>
        <name>ATP</name>
        <dbReference type="ChEBI" id="CHEBI:30616"/>
    </ligand>
</feature>
<organism evidence="4 5">
    <name type="scientific">candidate division MSBL1 archaeon SCGC-AAA382K21</name>
    <dbReference type="NCBI Taxonomy" id="1698283"/>
    <lineage>
        <taxon>Archaea</taxon>
        <taxon>Methanobacteriati</taxon>
        <taxon>Methanobacteriota</taxon>
        <taxon>candidate division MSBL1</taxon>
    </lineage>
</organism>
<keyword evidence="1" id="KW-0547">Nucleotide-binding</keyword>
<dbReference type="GO" id="GO:0009228">
    <property type="term" value="P:thiamine biosynthetic process"/>
    <property type="evidence" value="ECO:0007669"/>
    <property type="project" value="UniProtKB-KW"/>
</dbReference>
<feature type="binding site" evidence="1">
    <location>
        <position position="31"/>
    </location>
    <ligand>
        <name>Mg(2+)</name>
        <dbReference type="ChEBI" id="CHEBI:18420"/>
        <label>2</label>
    </ligand>
</feature>
<dbReference type="EMBL" id="LHYH01000009">
    <property type="protein sequence ID" value="KXB07183.1"/>
    <property type="molecule type" value="Genomic_DNA"/>
</dbReference>
<dbReference type="Gene3D" id="3.90.650.10">
    <property type="entry name" value="PurM-like C-terminal domain"/>
    <property type="match status" value="1"/>
</dbReference>
<comment type="pathway">
    <text evidence="1">Cofactor biosynthesis; thiamine diphosphate biosynthesis; thiamine diphosphate from thiamine phosphate: step 1/1.</text>
</comment>
<gene>
    <name evidence="1" type="primary">thiL</name>
    <name evidence="4" type="ORF">AKJ54_00600</name>
</gene>
<dbReference type="InterPro" id="IPR036921">
    <property type="entry name" value="PurM-like_N_sf"/>
</dbReference>
<dbReference type="PIRSF" id="PIRSF005303">
    <property type="entry name" value="Thiam_monoph_kin"/>
    <property type="match status" value="1"/>
</dbReference>
<feature type="binding site" evidence="1">
    <location>
        <position position="59"/>
    </location>
    <ligand>
        <name>Mg(2+)</name>
        <dbReference type="ChEBI" id="CHEBI:18420"/>
        <label>2</label>
    </ligand>
</feature>
<feature type="binding site" evidence="1">
    <location>
        <position position="59"/>
    </location>
    <ligand>
        <name>Mg(2+)</name>
        <dbReference type="ChEBI" id="CHEBI:18420"/>
        <label>4</label>
    </ligand>
</feature>
<dbReference type="GO" id="GO:0009229">
    <property type="term" value="P:thiamine diphosphate biosynthetic process"/>
    <property type="evidence" value="ECO:0007669"/>
    <property type="project" value="UniProtKB-UniRule"/>
</dbReference>
<feature type="binding site" evidence="1">
    <location>
        <position position="199"/>
    </location>
    <ligand>
        <name>ATP</name>
        <dbReference type="ChEBI" id="CHEBI:30616"/>
    </ligand>
</feature>
<name>A0A133VL77_9EURY</name>
<dbReference type="Gene3D" id="3.30.1330.10">
    <property type="entry name" value="PurM-like, N-terminal domain"/>
    <property type="match status" value="1"/>
</dbReference>
<evidence type="ECO:0000259" key="3">
    <source>
        <dbReference type="Pfam" id="PF02769"/>
    </source>
</evidence>
<keyword evidence="1" id="KW-0808">Transferase</keyword>
<dbReference type="AlphaFoldDB" id="A0A133VL77"/>
<feature type="binding site" evidence="1">
    <location>
        <position position="30"/>
    </location>
    <ligand>
        <name>Mg(2+)</name>
        <dbReference type="ChEBI" id="CHEBI:18420"/>
        <label>1</label>
    </ligand>
</feature>
<dbReference type="GO" id="GO:0000287">
    <property type="term" value="F:magnesium ion binding"/>
    <property type="evidence" value="ECO:0007669"/>
    <property type="project" value="UniProtKB-UniRule"/>
</dbReference>
<feature type="binding site" evidence="1">
    <location>
        <position position="200"/>
    </location>
    <ligand>
        <name>Mg(2+)</name>
        <dbReference type="ChEBI" id="CHEBI:18420"/>
        <label>5</label>
    </ligand>
</feature>
<sequence>MCDKGYPVQIGVGDDAASVEIEEGSLVVTTDMLIGGIHFFSDASAEQIGKKAVVVNLSDLAAMGAKPLGLVYSIGAPGDTDVEFIPDILQAMNSTAREYGAYLIGGDLNEAKELIISGTALGTAKEDELLLRSGAKPGDIVAVTGELGASIAATKAVMSGVSLEDKESLKRAFFEPVARVEEGRVLSESGKVNSAIDITDGLAANLWQISRMSGVKLIVDEDKFPINKAAREFAEEQAIDMDEIVLFGGEDFELIFTVRSEAWDDLSEKLLDLGTEATKIGVVEEGSGVFIERGEGPEMLSDRGYEHFLG</sequence>
<keyword evidence="1" id="KW-0460">Magnesium</keyword>
<feature type="binding site" evidence="1">
    <location>
        <position position="15"/>
    </location>
    <ligand>
        <name>Mg(2+)</name>
        <dbReference type="ChEBI" id="CHEBI:18420"/>
        <label>3</label>
    </ligand>
</feature>
<dbReference type="SUPFAM" id="SSF56042">
    <property type="entry name" value="PurM C-terminal domain-like"/>
    <property type="match status" value="1"/>
</dbReference>
<comment type="similarity">
    <text evidence="1">Belongs to the thiamine-monophosphate kinase family.</text>
</comment>
<dbReference type="InterPro" id="IPR010918">
    <property type="entry name" value="PurM-like_C_dom"/>
</dbReference>
<dbReference type="InterPro" id="IPR036676">
    <property type="entry name" value="PurM-like_C_sf"/>
</dbReference>
<dbReference type="Pfam" id="PF02769">
    <property type="entry name" value="AIRS_C"/>
    <property type="match status" value="1"/>
</dbReference>
<feature type="binding site" evidence="1">
    <location>
        <position position="107"/>
    </location>
    <ligand>
        <name>Mg(2+)</name>
        <dbReference type="ChEBI" id="CHEBI:18420"/>
        <label>1</label>
    </ligand>
</feature>
<dbReference type="CDD" id="cd02194">
    <property type="entry name" value="ThiL"/>
    <property type="match status" value="1"/>
</dbReference>
<feature type="binding site" evidence="1">
    <location>
        <position position="15"/>
    </location>
    <ligand>
        <name>Mg(2+)</name>
        <dbReference type="ChEBI" id="CHEBI:18420"/>
        <label>4</label>
    </ligand>
</feature>
<feature type="domain" description="PurM-like C-terminal" evidence="3">
    <location>
        <begin position="136"/>
        <end position="290"/>
    </location>
</feature>
<comment type="function">
    <text evidence="1">Catalyzes the ATP-dependent phosphorylation of thiamine-monophosphate (TMP) to form thiamine-pyrophosphate (TPP), the active form of vitamin B1.</text>
</comment>